<gene>
    <name evidence="1" type="ORF">PsorP6_017046</name>
</gene>
<keyword evidence="2" id="KW-1185">Reference proteome</keyword>
<protein>
    <submittedName>
        <fullName evidence="1">Uncharacterized protein</fullName>
    </submittedName>
</protein>
<proteinExistence type="predicted"/>
<sequence length="190" mass="20432">MGPRIRTAFVRAFATAHAPSSSLTHVNRAGIPHMVDISSKHPTRRSATARSTIRLPPAVLHALQQHESAHLMGPKGCISTTAILAGVQGAKQTSTLLPFCHPLPLEHCHVTLDVLPPDRIVIECHVCVTHKTGVEMEALTGASVAALCVYDMCKALSHEIVIETTHLVEKTGGKRDFTKNKLQSTSSSEV</sequence>
<comment type="caution">
    <text evidence="1">The sequence shown here is derived from an EMBL/GenBank/DDBJ whole genome shotgun (WGS) entry which is preliminary data.</text>
</comment>
<evidence type="ECO:0000313" key="1">
    <source>
        <dbReference type="EMBL" id="KAI9916694.1"/>
    </source>
</evidence>
<accession>A0ACC0WD68</accession>
<evidence type="ECO:0000313" key="2">
    <source>
        <dbReference type="Proteomes" id="UP001163321"/>
    </source>
</evidence>
<dbReference type="EMBL" id="CM047581">
    <property type="protein sequence ID" value="KAI9916694.1"/>
    <property type="molecule type" value="Genomic_DNA"/>
</dbReference>
<name>A0ACC0WD68_9STRA</name>
<dbReference type="Proteomes" id="UP001163321">
    <property type="component" value="Chromosome 2"/>
</dbReference>
<reference evidence="1 2" key="1">
    <citation type="journal article" date="2022" name="bioRxiv">
        <title>The genome of the oomycete Peronosclerospora sorghi, a cosmopolitan pathogen of maize and sorghum, is inflated with dispersed pseudogenes.</title>
        <authorList>
            <person name="Fletcher K."/>
            <person name="Martin F."/>
            <person name="Isakeit T."/>
            <person name="Cavanaugh K."/>
            <person name="Magill C."/>
            <person name="Michelmore R."/>
        </authorList>
    </citation>
    <scope>NUCLEOTIDE SEQUENCE [LARGE SCALE GENOMIC DNA]</scope>
    <source>
        <strain evidence="1">P6</strain>
    </source>
</reference>
<organism evidence="1 2">
    <name type="scientific">Peronosclerospora sorghi</name>
    <dbReference type="NCBI Taxonomy" id="230839"/>
    <lineage>
        <taxon>Eukaryota</taxon>
        <taxon>Sar</taxon>
        <taxon>Stramenopiles</taxon>
        <taxon>Oomycota</taxon>
        <taxon>Peronosporomycetes</taxon>
        <taxon>Peronosporales</taxon>
        <taxon>Peronosporaceae</taxon>
        <taxon>Peronosclerospora</taxon>
    </lineage>
</organism>